<dbReference type="SUPFAM" id="SSF53254">
    <property type="entry name" value="Phosphoglycerate mutase-like"/>
    <property type="match status" value="1"/>
</dbReference>
<dbReference type="AlphaFoldDB" id="A0A812GE33"/>
<organism evidence="11 12">
    <name type="scientific">Symbiodinium natans</name>
    <dbReference type="NCBI Taxonomy" id="878477"/>
    <lineage>
        <taxon>Eukaryota</taxon>
        <taxon>Sar</taxon>
        <taxon>Alveolata</taxon>
        <taxon>Dinophyceae</taxon>
        <taxon>Suessiales</taxon>
        <taxon>Symbiodiniaceae</taxon>
        <taxon>Symbiodinium</taxon>
    </lineage>
</organism>
<dbReference type="InterPro" id="IPR013078">
    <property type="entry name" value="His_Pase_superF_clade-1"/>
</dbReference>
<dbReference type="Gene3D" id="2.40.30.30">
    <property type="entry name" value="Riboflavin kinase-like"/>
    <property type="match status" value="1"/>
</dbReference>
<dbReference type="SMART" id="SM00904">
    <property type="entry name" value="Flavokinase"/>
    <property type="match status" value="1"/>
</dbReference>
<dbReference type="EC" id="2.7.1.26" evidence="2"/>
<feature type="binding site" evidence="9">
    <location>
        <begin position="180"/>
        <end position="187"/>
    </location>
    <ligand>
        <name>substrate</name>
    </ligand>
</feature>
<reference evidence="11" key="1">
    <citation type="submission" date="2021-02" db="EMBL/GenBank/DDBJ databases">
        <authorList>
            <person name="Dougan E. K."/>
            <person name="Rhodes N."/>
            <person name="Thang M."/>
            <person name="Chan C."/>
        </authorList>
    </citation>
    <scope>NUCLEOTIDE SEQUENCE</scope>
</reference>
<dbReference type="InterPro" id="IPR015865">
    <property type="entry name" value="Riboflavin_kinase_bac/euk"/>
</dbReference>
<evidence type="ECO:0000256" key="5">
    <source>
        <dbReference type="ARBA" id="ARBA00022679"/>
    </source>
</evidence>
<evidence type="ECO:0000256" key="7">
    <source>
        <dbReference type="ARBA" id="ARBA00022840"/>
    </source>
</evidence>
<feature type="domain" description="Riboflavin kinase" evidence="10">
    <location>
        <begin position="18"/>
        <end position="120"/>
    </location>
</feature>
<feature type="active site" description="Tele-phosphohistidine intermediate" evidence="8">
    <location>
        <position position="181"/>
    </location>
</feature>
<dbReference type="PANTHER" id="PTHR22749:SF6">
    <property type="entry name" value="RIBOFLAVIN KINASE"/>
    <property type="match status" value="1"/>
</dbReference>
<keyword evidence="5" id="KW-0808">Transferase</keyword>
<accession>A0A812GE33</accession>
<dbReference type="Pfam" id="PF00300">
    <property type="entry name" value="His_Phos_1"/>
    <property type="match status" value="1"/>
</dbReference>
<dbReference type="GO" id="GO:0005524">
    <property type="term" value="F:ATP binding"/>
    <property type="evidence" value="ECO:0007669"/>
    <property type="project" value="UniProtKB-KW"/>
</dbReference>
<dbReference type="SUPFAM" id="SSF82114">
    <property type="entry name" value="Riboflavin kinase-like"/>
    <property type="match status" value="1"/>
</dbReference>
<keyword evidence="7" id="KW-0067">ATP-binding</keyword>
<keyword evidence="6" id="KW-0547">Nucleotide-binding</keyword>
<dbReference type="PROSITE" id="PS00175">
    <property type="entry name" value="PG_MUTASE"/>
    <property type="match status" value="1"/>
</dbReference>
<feature type="active site" description="Proton donor/acceptor" evidence="8">
    <location>
        <position position="257"/>
    </location>
</feature>
<dbReference type="PANTHER" id="PTHR22749">
    <property type="entry name" value="RIBOFLAVIN KINASE/FMN ADENYLYLTRANSFERASE"/>
    <property type="match status" value="1"/>
</dbReference>
<evidence type="ECO:0000256" key="9">
    <source>
        <dbReference type="PIRSR" id="PIRSR613078-2"/>
    </source>
</evidence>
<dbReference type="GO" id="GO:0008531">
    <property type="term" value="F:riboflavin kinase activity"/>
    <property type="evidence" value="ECO:0007669"/>
    <property type="project" value="UniProtKB-EC"/>
</dbReference>
<protein>
    <recommendedName>
        <fullName evidence="2">riboflavin kinase</fullName>
        <ecNumber evidence="2">2.7.1.26</ecNumber>
    </recommendedName>
</protein>
<gene>
    <name evidence="11" type="primary">FHY</name>
    <name evidence="11" type="ORF">SNAT2548_LOCUS359</name>
</gene>
<evidence type="ECO:0000313" key="11">
    <source>
        <dbReference type="EMBL" id="CAE6917786.1"/>
    </source>
</evidence>
<dbReference type="Pfam" id="PF01687">
    <property type="entry name" value="Flavokinase"/>
    <property type="match status" value="1"/>
</dbReference>
<feature type="binding site" evidence="9">
    <location>
        <begin position="257"/>
        <end position="260"/>
    </location>
    <ligand>
        <name>substrate</name>
    </ligand>
</feature>
<dbReference type="InterPro" id="IPR001345">
    <property type="entry name" value="PG/BPGM_mutase_AS"/>
</dbReference>
<dbReference type="GO" id="GO:0009398">
    <property type="term" value="P:FMN biosynthetic process"/>
    <property type="evidence" value="ECO:0007669"/>
    <property type="project" value="UniProtKB-UniPathway"/>
</dbReference>
<evidence type="ECO:0000256" key="4">
    <source>
        <dbReference type="ARBA" id="ARBA00022643"/>
    </source>
</evidence>
<dbReference type="SMART" id="SM00855">
    <property type="entry name" value="PGAM"/>
    <property type="match status" value="1"/>
</dbReference>
<evidence type="ECO:0000256" key="3">
    <source>
        <dbReference type="ARBA" id="ARBA00022630"/>
    </source>
</evidence>
<keyword evidence="4" id="KW-0288">FMN</keyword>
<dbReference type="CDD" id="cd07067">
    <property type="entry name" value="HP_PGM_like"/>
    <property type="match status" value="1"/>
</dbReference>
<dbReference type="GO" id="GO:0009231">
    <property type="term" value="P:riboflavin biosynthetic process"/>
    <property type="evidence" value="ECO:0007669"/>
    <property type="project" value="InterPro"/>
</dbReference>
<proteinExistence type="predicted"/>
<comment type="pathway">
    <text evidence="1">Cofactor biosynthesis; FMN biosynthesis; FMN from riboflavin (ATP route): step 1/1.</text>
</comment>
<feature type="binding site" evidence="9">
    <location>
        <position position="232"/>
    </location>
    <ligand>
        <name>substrate</name>
    </ligand>
</feature>
<comment type="caution">
    <text evidence="11">The sequence shown here is derived from an EMBL/GenBank/DDBJ whole genome shotgun (WGS) entry which is preliminary data.</text>
</comment>
<sequence>MQVRWDAAPQDLTEQECAIREFAETHRAGIYCAWGSIEEGVGGQVVHKVAMSMGWNPTFSDVQAKTVEPWILQRFDQDFYGCHLRLLVLAYIRPELKFETTEQLKREIAADGEFCAAALGSELLAFQADPFLHSWPSPANPIKLEPVPMLEGIIVSTSLTKALQELAPAPPGHVRLFLARHGETTANEKGLLCGGDHESDLNSNGEKQAEELAQELCTLVAPDIIGSSSQRRAVRSADLVARCFPTSTRLVVDDLCEMRYGLLEGAVIADVGVEMKSIAKAWRDGNLEERVGGDRGESPKDLVDRVVRALGKSLHQQEGKAVLLVCHSWVNKALIALVAPGMGLQKLLDVPQRNCAVNVIDVDCRHADLSPSHFRVLAVDLVAGSRARI</sequence>
<dbReference type="InterPro" id="IPR023468">
    <property type="entry name" value="Riboflavin_kinase"/>
</dbReference>
<keyword evidence="3" id="KW-0285">Flavoprotein</keyword>
<evidence type="ECO:0000256" key="2">
    <source>
        <dbReference type="ARBA" id="ARBA00012105"/>
    </source>
</evidence>
<dbReference type="InterPro" id="IPR023465">
    <property type="entry name" value="Riboflavin_kinase_dom_sf"/>
</dbReference>
<evidence type="ECO:0000259" key="10">
    <source>
        <dbReference type="SMART" id="SM00904"/>
    </source>
</evidence>
<name>A0A812GE33_9DINO</name>
<dbReference type="Gene3D" id="3.40.50.1240">
    <property type="entry name" value="Phosphoglycerate mutase-like"/>
    <property type="match status" value="1"/>
</dbReference>
<dbReference type="Proteomes" id="UP000604046">
    <property type="component" value="Unassembled WGS sequence"/>
</dbReference>
<dbReference type="UniPathway" id="UPA00276">
    <property type="reaction ID" value="UER00406"/>
</dbReference>
<dbReference type="EMBL" id="CAJNDS010000015">
    <property type="protein sequence ID" value="CAE6917786.1"/>
    <property type="molecule type" value="Genomic_DNA"/>
</dbReference>
<evidence type="ECO:0000313" key="12">
    <source>
        <dbReference type="Proteomes" id="UP000604046"/>
    </source>
</evidence>
<dbReference type="OrthoDB" id="276388at2759"/>
<evidence type="ECO:0000256" key="6">
    <source>
        <dbReference type="ARBA" id="ARBA00022741"/>
    </source>
</evidence>
<evidence type="ECO:0000256" key="1">
    <source>
        <dbReference type="ARBA" id="ARBA00005201"/>
    </source>
</evidence>
<evidence type="ECO:0000256" key="8">
    <source>
        <dbReference type="PIRSR" id="PIRSR613078-1"/>
    </source>
</evidence>
<keyword evidence="12" id="KW-1185">Reference proteome</keyword>
<dbReference type="InterPro" id="IPR029033">
    <property type="entry name" value="His_PPase_superfam"/>
</dbReference>